<dbReference type="InterPro" id="IPR002659">
    <property type="entry name" value="Glyco_trans_31"/>
</dbReference>
<keyword evidence="4" id="KW-0808">Transferase</keyword>
<reference evidence="11 12" key="2">
    <citation type="submission" date="2018-11" db="EMBL/GenBank/DDBJ databases">
        <authorList>
            <consortium name="Pathogen Informatics"/>
        </authorList>
    </citation>
    <scope>NUCLEOTIDE SEQUENCE [LARGE SCALE GENOMIC DNA]</scope>
    <source>
        <strain evidence="11 12">Egypt</strain>
    </source>
</reference>
<keyword evidence="7" id="KW-1133">Transmembrane helix</keyword>
<dbReference type="GO" id="GO:0000139">
    <property type="term" value="C:Golgi membrane"/>
    <property type="evidence" value="ECO:0007669"/>
    <property type="project" value="UniProtKB-SubCell"/>
</dbReference>
<keyword evidence="6" id="KW-0735">Signal-anchor</keyword>
<dbReference type="WBParaSite" id="ECPE_0000441801-mRNA-1">
    <property type="protein sequence ID" value="ECPE_0000441801-mRNA-1"/>
    <property type="gene ID" value="ECPE_0000441801"/>
</dbReference>
<dbReference type="EMBL" id="UZAN01041259">
    <property type="protein sequence ID" value="VDP72497.1"/>
    <property type="molecule type" value="Genomic_DNA"/>
</dbReference>
<proteinExistence type="inferred from homology"/>
<protein>
    <recommendedName>
        <fullName evidence="10">Hexosyltransferase</fullName>
        <ecNumber evidence="10">2.4.1.-</ecNumber>
    </recommendedName>
</protein>
<evidence type="ECO:0000256" key="10">
    <source>
        <dbReference type="RuleBase" id="RU363063"/>
    </source>
</evidence>
<evidence type="ECO:0000313" key="12">
    <source>
        <dbReference type="Proteomes" id="UP000272942"/>
    </source>
</evidence>
<evidence type="ECO:0000313" key="13">
    <source>
        <dbReference type="WBParaSite" id="ECPE_0000441801-mRNA-1"/>
    </source>
</evidence>
<keyword evidence="12" id="KW-1185">Reference proteome</keyword>
<dbReference type="EC" id="2.4.1.-" evidence="10"/>
<evidence type="ECO:0000256" key="2">
    <source>
        <dbReference type="ARBA" id="ARBA00008661"/>
    </source>
</evidence>
<name>A0A183ABS1_9TREM</name>
<evidence type="ECO:0000256" key="8">
    <source>
        <dbReference type="ARBA" id="ARBA00023034"/>
    </source>
</evidence>
<dbReference type="PANTHER" id="PTHR11214">
    <property type="entry name" value="BETA-1,3-N-ACETYLGLUCOSAMINYLTRANSFERASE"/>
    <property type="match status" value="1"/>
</dbReference>
<evidence type="ECO:0000256" key="7">
    <source>
        <dbReference type="ARBA" id="ARBA00022989"/>
    </source>
</evidence>
<dbReference type="OrthoDB" id="2139606at2759"/>
<evidence type="ECO:0000313" key="11">
    <source>
        <dbReference type="EMBL" id="VDP72497.1"/>
    </source>
</evidence>
<comment type="subcellular location">
    <subcellularLocation>
        <location evidence="1 10">Golgi apparatus membrane</location>
        <topology evidence="1 10">Single-pass type II membrane protein</topology>
    </subcellularLocation>
</comment>
<accession>A0A183ABS1</accession>
<keyword evidence="5" id="KW-0812">Transmembrane</keyword>
<dbReference type="GO" id="GO:0016758">
    <property type="term" value="F:hexosyltransferase activity"/>
    <property type="evidence" value="ECO:0007669"/>
    <property type="project" value="InterPro"/>
</dbReference>
<dbReference type="AlphaFoldDB" id="A0A183ABS1"/>
<gene>
    <name evidence="11" type="ORF">ECPE_LOCUS4406</name>
</gene>
<dbReference type="Pfam" id="PF01762">
    <property type="entry name" value="Galactosyl_T"/>
    <property type="match status" value="1"/>
</dbReference>
<comment type="similarity">
    <text evidence="2 10">Belongs to the glycosyltransferase 31 family.</text>
</comment>
<reference evidence="13" key="1">
    <citation type="submission" date="2016-06" db="UniProtKB">
        <authorList>
            <consortium name="WormBaseParasite"/>
        </authorList>
    </citation>
    <scope>IDENTIFICATION</scope>
</reference>
<dbReference type="GO" id="GO:0006493">
    <property type="term" value="P:protein O-linked glycosylation"/>
    <property type="evidence" value="ECO:0007669"/>
    <property type="project" value="TreeGrafter"/>
</dbReference>
<keyword evidence="8 10" id="KW-0333">Golgi apparatus</keyword>
<sequence>MHLLEVPKGFCEPGRNGRNRSEIVVLIKSCVRCQQDRAEARRTYMQPHLWGDFRIRFVFVTGMPSVGYTGNMHFDGVSVKYHSHGNDKKDYEHAKRELFSEANHFGDLLIGDFEDHYFSLTMKQTFIFRWISVFCAHES</sequence>
<dbReference type="Proteomes" id="UP000272942">
    <property type="component" value="Unassembled WGS sequence"/>
</dbReference>
<keyword evidence="9" id="KW-0472">Membrane</keyword>
<evidence type="ECO:0000256" key="4">
    <source>
        <dbReference type="ARBA" id="ARBA00022679"/>
    </source>
</evidence>
<evidence type="ECO:0000256" key="1">
    <source>
        <dbReference type="ARBA" id="ARBA00004323"/>
    </source>
</evidence>
<evidence type="ECO:0000256" key="3">
    <source>
        <dbReference type="ARBA" id="ARBA00022676"/>
    </source>
</evidence>
<evidence type="ECO:0000256" key="9">
    <source>
        <dbReference type="ARBA" id="ARBA00023136"/>
    </source>
</evidence>
<organism evidence="13">
    <name type="scientific">Echinostoma caproni</name>
    <dbReference type="NCBI Taxonomy" id="27848"/>
    <lineage>
        <taxon>Eukaryota</taxon>
        <taxon>Metazoa</taxon>
        <taxon>Spiralia</taxon>
        <taxon>Lophotrochozoa</taxon>
        <taxon>Platyhelminthes</taxon>
        <taxon>Trematoda</taxon>
        <taxon>Digenea</taxon>
        <taxon>Plagiorchiida</taxon>
        <taxon>Echinostomata</taxon>
        <taxon>Echinostomatoidea</taxon>
        <taxon>Echinostomatidae</taxon>
        <taxon>Echinostoma</taxon>
    </lineage>
</organism>
<evidence type="ECO:0000256" key="5">
    <source>
        <dbReference type="ARBA" id="ARBA00022692"/>
    </source>
</evidence>
<keyword evidence="3 10" id="KW-0328">Glycosyltransferase</keyword>
<evidence type="ECO:0000256" key="6">
    <source>
        <dbReference type="ARBA" id="ARBA00022968"/>
    </source>
</evidence>
<dbReference type="PANTHER" id="PTHR11214:SF314">
    <property type="entry name" value="HEXOSYLTRANSFERASE"/>
    <property type="match status" value="1"/>
</dbReference>